<dbReference type="InterPro" id="IPR000073">
    <property type="entry name" value="AB_hydrolase_1"/>
</dbReference>
<feature type="region of interest" description="Disordered" evidence="7">
    <location>
        <begin position="1"/>
        <end position="79"/>
    </location>
</feature>
<keyword evidence="8" id="KW-0472">Membrane</keyword>
<dbReference type="InterPro" id="IPR022742">
    <property type="entry name" value="Hydrolase_4"/>
</dbReference>
<dbReference type="EMBL" id="JAGPXC010000007">
    <property type="protein sequence ID" value="KAH6648287.1"/>
    <property type="molecule type" value="Genomic_DNA"/>
</dbReference>
<dbReference type="OrthoDB" id="40579at2759"/>
<dbReference type="InterPro" id="IPR029058">
    <property type="entry name" value="AB_hydrolase_fold"/>
</dbReference>
<evidence type="ECO:0000256" key="5">
    <source>
        <dbReference type="ARBA" id="ARBA00023242"/>
    </source>
</evidence>
<dbReference type="PROSITE" id="PS50157">
    <property type="entry name" value="ZINC_FINGER_C2H2_2"/>
    <property type="match status" value="2"/>
</dbReference>
<keyword evidence="5" id="KW-0539">Nucleus</keyword>
<dbReference type="SUPFAM" id="SSF57701">
    <property type="entry name" value="Zn2/Cys6 DNA-binding domain"/>
    <property type="match status" value="1"/>
</dbReference>
<evidence type="ECO:0000256" key="7">
    <source>
        <dbReference type="SAM" id="MobiDB-lite"/>
    </source>
</evidence>
<sequence length="1340" mass="148748">MSTNSLSHLLHANAGPEQQQQQQQHVPLGHIGSPYSSAPPPPLLPPTSHPIPPPQPTTPLPNPQNLSPGGLGPQTPAGRSHLLTQSLYQCADCQKRYSRPEHLARHIQTHTLGKRFFCQVCGKAFARADLLKRHAANHDNDGDPNKKRRRTDTHPNAGRVSHACKACAAARVKCEEVKPCTRCRNRNLTCEYNSNEAGSAAAMHLLHLSQAHSNGDEVGQASYQDHVTTASPSGSGSISVKPEEVHVPGQAPTPETMMESVGQIQSFANPPYANAAGMVDMTRMPFTDFLRDVLYDGSLNTTRPEEAQGLAVLDFCDDMNYELTDMDFGLLDHWNLDEMKNGQTVTQAATPQTDDSTVDMSSMRQNLVKIWTNSPWRWIPADRDSVYAEYGNLPIPHRDAASQRFQESQKEMDRVIKERLDAASRDKILSIVLQTVKTDAMRLRVASSFPSTDVMDTLAHIYFAAHLCSVSCWIHWGTFNLNNQWPEWLGIVSAAGAVLTPVATLRKFGFAVQEAMRIAIPNRFEENNNRTQNLGLVQTLVLVQDIGLWSGNRRKMEIAECHLLVPITMMRYRGKFQRSSYPLIAVNAADEGEALEDKWRRWYEAESWKRLVFHCYLRDAEASMTTLAPPTISYSELTLPLPEAKELWFARTATEWKRHFLARSAGESRRPPSLPDLIRDVNLLTTNYQRLDAQYAISIYLHCFWNLILEWRQLSAVHRSNSFASSYQAGPHLILSGRHQELWKSLQTFQVVTSDWHASLSAQESLLLNLLMMNLHVSMDDLQLFAGKEGEEQARRVYPLLQQWSESPDARRAVWHAGQVLRQAKLFPSGHLKNFYAVAIFQAALALWSFGVVAKVSKHQSTPNEHQSTVLVDGLESNQVQRYIGFGQGRPSIRTKDDQRIECLEEPKACMEIVEGIFRGNYTKGDLPPPIVENLCGLLKQLGGAAWATSTVAIIVTTVVSTITLFAVTRWALNPRRQPILAGPLTTTIPKLSKEELAQVPYQPNHFPGARDVVTPYGNIRVYEFGPEDGRKVLFLHGISTSCMTLNDIALDLASKGCRVMLFDLFGRGFSDGVGDLPSDTRLFVTQILLVLASSPLAWTGSNAMSIVGYSLGGGIAVNFAATFPHLVESLVLLAPAGLIRAENIGRASRLVFTSGVVPERLLEFLTRKRLRTPIAGAVAKKRRASSAAAPEGSLDPLGGGKEGYVDAAVQEAVDPDGEDDDATTSVSPVEAKIASYVRWMLDEHAGFVPSFMSTIRYGPLLGQHGYWRELAKRKPGTTAVIIGKNDDLVQKGDYKEDALPLMGGEENVFWRIVPGGHNMPFTNSREVLQAIHEFWGMKD</sequence>
<evidence type="ECO:0000256" key="8">
    <source>
        <dbReference type="SAM" id="Phobius"/>
    </source>
</evidence>
<feature type="compositionally biased region" description="Basic and acidic residues" evidence="7">
    <location>
        <begin position="136"/>
        <end position="145"/>
    </location>
</feature>
<comment type="caution">
    <text evidence="11">The sequence shown here is derived from an EMBL/GenBank/DDBJ whole genome shotgun (WGS) entry which is preliminary data.</text>
</comment>
<feature type="compositionally biased region" description="Pro residues" evidence="7">
    <location>
        <begin position="37"/>
        <end position="62"/>
    </location>
</feature>
<evidence type="ECO:0000256" key="2">
    <source>
        <dbReference type="ARBA" id="ARBA00022833"/>
    </source>
</evidence>
<evidence type="ECO:0000256" key="4">
    <source>
        <dbReference type="ARBA" id="ARBA00023163"/>
    </source>
</evidence>
<feature type="domain" description="C2H2-type" evidence="10">
    <location>
        <begin position="116"/>
        <end position="143"/>
    </location>
</feature>
<keyword evidence="8" id="KW-0812">Transmembrane</keyword>
<dbReference type="SMART" id="SM00355">
    <property type="entry name" value="ZnF_C2H2"/>
    <property type="match status" value="2"/>
</dbReference>
<name>A0A9P8UE64_9PEZI</name>
<dbReference type="PROSITE" id="PS00028">
    <property type="entry name" value="ZINC_FINGER_C2H2_1"/>
    <property type="match status" value="2"/>
</dbReference>
<dbReference type="GO" id="GO:0006351">
    <property type="term" value="P:DNA-templated transcription"/>
    <property type="evidence" value="ECO:0007669"/>
    <property type="project" value="InterPro"/>
</dbReference>
<dbReference type="InterPro" id="IPR001138">
    <property type="entry name" value="Zn2Cys6_DnaBD"/>
</dbReference>
<dbReference type="Gene3D" id="3.40.50.1820">
    <property type="entry name" value="alpha/beta hydrolase"/>
    <property type="match status" value="1"/>
</dbReference>
<keyword evidence="4" id="KW-0804">Transcription</keyword>
<dbReference type="InterPro" id="IPR007219">
    <property type="entry name" value="XnlR_reg_dom"/>
</dbReference>
<evidence type="ECO:0000313" key="12">
    <source>
        <dbReference type="Proteomes" id="UP000758603"/>
    </source>
</evidence>
<proteinExistence type="predicted"/>
<dbReference type="GeneID" id="70133893"/>
<dbReference type="Gene3D" id="4.10.240.10">
    <property type="entry name" value="Zn(2)-C6 fungal-type DNA-binding domain"/>
    <property type="match status" value="1"/>
</dbReference>
<keyword evidence="12" id="KW-1185">Reference proteome</keyword>
<evidence type="ECO:0000313" key="11">
    <source>
        <dbReference type="EMBL" id="KAH6648287.1"/>
    </source>
</evidence>
<evidence type="ECO:0000256" key="6">
    <source>
        <dbReference type="PROSITE-ProRule" id="PRU00042"/>
    </source>
</evidence>
<dbReference type="GO" id="GO:0000981">
    <property type="term" value="F:DNA-binding transcription factor activity, RNA polymerase II-specific"/>
    <property type="evidence" value="ECO:0007669"/>
    <property type="project" value="InterPro"/>
</dbReference>
<keyword evidence="3" id="KW-0805">Transcription regulation</keyword>
<dbReference type="CDD" id="cd12148">
    <property type="entry name" value="fungal_TF_MHR"/>
    <property type="match status" value="1"/>
</dbReference>
<dbReference type="InterPro" id="IPR013087">
    <property type="entry name" value="Znf_C2H2_type"/>
</dbReference>
<dbReference type="Gene3D" id="3.30.160.60">
    <property type="entry name" value="Classic Zinc Finger"/>
    <property type="match status" value="2"/>
</dbReference>
<feature type="region of interest" description="Disordered" evidence="7">
    <location>
        <begin position="136"/>
        <end position="158"/>
    </location>
</feature>
<organism evidence="11 12">
    <name type="scientific">Truncatella angustata</name>
    <dbReference type="NCBI Taxonomy" id="152316"/>
    <lineage>
        <taxon>Eukaryota</taxon>
        <taxon>Fungi</taxon>
        <taxon>Dikarya</taxon>
        <taxon>Ascomycota</taxon>
        <taxon>Pezizomycotina</taxon>
        <taxon>Sordariomycetes</taxon>
        <taxon>Xylariomycetidae</taxon>
        <taxon>Amphisphaeriales</taxon>
        <taxon>Sporocadaceae</taxon>
        <taxon>Truncatella</taxon>
    </lineage>
</organism>
<dbReference type="Pfam" id="PF12146">
    <property type="entry name" value="Hydrolase_4"/>
    <property type="match status" value="1"/>
</dbReference>
<feature type="domain" description="C2H2-type" evidence="10">
    <location>
        <begin position="88"/>
        <end position="115"/>
    </location>
</feature>
<dbReference type="Pfam" id="PF00096">
    <property type="entry name" value="zf-C2H2"/>
    <property type="match status" value="2"/>
</dbReference>
<dbReference type="CDD" id="cd00067">
    <property type="entry name" value="GAL4"/>
    <property type="match status" value="1"/>
</dbReference>
<dbReference type="InterPro" id="IPR036864">
    <property type="entry name" value="Zn2-C6_fun-type_DNA-bd_sf"/>
</dbReference>
<accession>A0A9P8UE64</accession>
<dbReference type="GO" id="GO:0003677">
    <property type="term" value="F:DNA binding"/>
    <property type="evidence" value="ECO:0007669"/>
    <property type="project" value="InterPro"/>
</dbReference>
<protein>
    <submittedName>
        <fullName evidence="11">Uncharacterized protein</fullName>
    </submittedName>
</protein>
<dbReference type="PANTHER" id="PTHR47660:SF2">
    <property type="entry name" value="TRANSCRIPTION FACTOR WITH C2H2 AND ZN(2)-CYS(6) DNA BINDING DOMAIN (EUROFUNG)"/>
    <property type="match status" value="1"/>
</dbReference>
<keyword evidence="8" id="KW-1133">Transmembrane helix</keyword>
<keyword evidence="6" id="KW-0863">Zinc-finger</keyword>
<reference evidence="11" key="1">
    <citation type="journal article" date="2021" name="Nat. Commun.">
        <title>Genetic determinants of endophytism in the Arabidopsis root mycobiome.</title>
        <authorList>
            <person name="Mesny F."/>
            <person name="Miyauchi S."/>
            <person name="Thiergart T."/>
            <person name="Pickel B."/>
            <person name="Atanasova L."/>
            <person name="Karlsson M."/>
            <person name="Huettel B."/>
            <person name="Barry K.W."/>
            <person name="Haridas S."/>
            <person name="Chen C."/>
            <person name="Bauer D."/>
            <person name="Andreopoulos W."/>
            <person name="Pangilinan J."/>
            <person name="LaButti K."/>
            <person name="Riley R."/>
            <person name="Lipzen A."/>
            <person name="Clum A."/>
            <person name="Drula E."/>
            <person name="Henrissat B."/>
            <person name="Kohler A."/>
            <person name="Grigoriev I.V."/>
            <person name="Martin F.M."/>
            <person name="Hacquard S."/>
        </authorList>
    </citation>
    <scope>NUCLEOTIDE SEQUENCE</scope>
    <source>
        <strain evidence="11">MPI-SDFR-AT-0073</strain>
    </source>
</reference>
<feature type="domain" description="Zn(2)-C6 fungal-type" evidence="9">
    <location>
        <begin position="163"/>
        <end position="192"/>
    </location>
</feature>
<dbReference type="PANTHER" id="PTHR47660">
    <property type="entry name" value="TRANSCRIPTION FACTOR WITH C2H2 AND ZN(2)-CYS(6) DNA BINDING DOMAIN (EUROFUNG)-RELATED-RELATED"/>
    <property type="match status" value="1"/>
</dbReference>
<dbReference type="Pfam" id="PF00172">
    <property type="entry name" value="Zn_clus"/>
    <property type="match status" value="1"/>
</dbReference>
<feature type="transmembrane region" description="Helical" evidence="8">
    <location>
        <begin position="945"/>
        <end position="968"/>
    </location>
</feature>
<evidence type="ECO:0000256" key="1">
    <source>
        <dbReference type="ARBA" id="ARBA00022723"/>
    </source>
</evidence>
<feature type="compositionally biased region" description="Polar residues" evidence="7">
    <location>
        <begin position="227"/>
        <end position="238"/>
    </location>
</feature>
<dbReference type="Pfam" id="PF04082">
    <property type="entry name" value="Fungal_trans"/>
    <property type="match status" value="1"/>
</dbReference>
<dbReference type="SUPFAM" id="SSF53474">
    <property type="entry name" value="alpha/beta-Hydrolases"/>
    <property type="match status" value="1"/>
</dbReference>
<keyword evidence="1" id="KW-0479">Metal-binding</keyword>
<keyword evidence="2" id="KW-0862">Zinc</keyword>
<dbReference type="Proteomes" id="UP000758603">
    <property type="component" value="Unassembled WGS sequence"/>
</dbReference>
<dbReference type="PROSITE" id="PS00463">
    <property type="entry name" value="ZN2_CY6_FUNGAL_1"/>
    <property type="match status" value="1"/>
</dbReference>
<dbReference type="PROSITE" id="PS50048">
    <property type="entry name" value="ZN2_CY6_FUNGAL_2"/>
    <property type="match status" value="1"/>
</dbReference>
<dbReference type="PRINTS" id="PR00111">
    <property type="entry name" value="ABHYDROLASE"/>
</dbReference>
<dbReference type="InterPro" id="IPR036236">
    <property type="entry name" value="Znf_C2H2_sf"/>
</dbReference>
<dbReference type="RefSeq" id="XP_045954794.1">
    <property type="nucleotide sequence ID" value="XM_046105002.1"/>
</dbReference>
<dbReference type="SUPFAM" id="SSF57667">
    <property type="entry name" value="beta-beta-alpha zinc fingers"/>
    <property type="match status" value="1"/>
</dbReference>
<dbReference type="SMART" id="SM00066">
    <property type="entry name" value="GAL4"/>
    <property type="match status" value="1"/>
</dbReference>
<gene>
    <name evidence="11" type="ORF">BKA67DRAFT_593960</name>
</gene>
<dbReference type="GO" id="GO:0008270">
    <property type="term" value="F:zinc ion binding"/>
    <property type="evidence" value="ECO:0007669"/>
    <property type="project" value="UniProtKB-KW"/>
</dbReference>
<evidence type="ECO:0000256" key="3">
    <source>
        <dbReference type="ARBA" id="ARBA00023015"/>
    </source>
</evidence>
<feature type="region of interest" description="Disordered" evidence="7">
    <location>
        <begin position="227"/>
        <end position="246"/>
    </location>
</feature>
<evidence type="ECO:0000259" key="10">
    <source>
        <dbReference type="PROSITE" id="PS50157"/>
    </source>
</evidence>
<evidence type="ECO:0000259" key="9">
    <source>
        <dbReference type="PROSITE" id="PS50048"/>
    </source>
</evidence>